<dbReference type="PANTHER" id="PTHR15197:SF0">
    <property type="entry name" value="COILIN"/>
    <property type="match status" value="1"/>
</dbReference>
<dbReference type="InterPro" id="IPR056398">
    <property type="entry name" value="Tudor_Coilin"/>
</dbReference>
<dbReference type="GO" id="GO:0000387">
    <property type="term" value="P:spliceosomal snRNP assembly"/>
    <property type="evidence" value="ECO:0007669"/>
    <property type="project" value="TreeGrafter"/>
</dbReference>
<feature type="region of interest" description="Disordered" evidence="1">
    <location>
        <begin position="202"/>
        <end position="245"/>
    </location>
</feature>
<proteinExistence type="predicted"/>
<dbReference type="Proteomes" id="UP000807504">
    <property type="component" value="Unassembled WGS sequence"/>
</dbReference>
<dbReference type="AlphaFoldDB" id="A0A8T0FQW4"/>
<gene>
    <name evidence="3" type="ORF">HNY73_003521</name>
</gene>
<evidence type="ECO:0000259" key="2">
    <source>
        <dbReference type="Pfam" id="PF23086"/>
    </source>
</evidence>
<feature type="compositionally biased region" description="Polar residues" evidence="1">
    <location>
        <begin position="202"/>
        <end position="228"/>
    </location>
</feature>
<dbReference type="GO" id="GO:0015030">
    <property type="term" value="C:Cajal body"/>
    <property type="evidence" value="ECO:0007669"/>
    <property type="project" value="TreeGrafter"/>
</dbReference>
<reference evidence="3" key="2">
    <citation type="submission" date="2020-06" db="EMBL/GenBank/DDBJ databases">
        <authorList>
            <person name="Sheffer M."/>
        </authorList>
    </citation>
    <scope>NUCLEOTIDE SEQUENCE</scope>
</reference>
<feature type="domain" description="Coilin tudor" evidence="2">
    <location>
        <begin position="258"/>
        <end position="315"/>
    </location>
</feature>
<dbReference type="GO" id="GO:0030620">
    <property type="term" value="F:U2 snRNA binding"/>
    <property type="evidence" value="ECO:0007669"/>
    <property type="project" value="TreeGrafter"/>
</dbReference>
<protein>
    <submittedName>
        <fullName evidence="3">Coilin like protein</fullName>
    </submittedName>
</protein>
<comment type="caution">
    <text evidence="3">The sequence shown here is derived from an EMBL/GenBank/DDBJ whole genome shotgun (WGS) entry which is preliminary data.</text>
</comment>
<feature type="compositionally biased region" description="Low complexity" evidence="1">
    <location>
        <begin position="233"/>
        <end position="245"/>
    </location>
</feature>
<dbReference type="Pfam" id="PF23086">
    <property type="entry name" value="Tudor_Coilin"/>
    <property type="match status" value="1"/>
</dbReference>
<dbReference type="InterPro" id="IPR024822">
    <property type="entry name" value="Coilin"/>
</dbReference>
<evidence type="ECO:0000313" key="4">
    <source>
        <dbReference type="Proteomes" id="UP000807504"/>
    </source>
</evidence>
<keyword evidence="4" id="KW-1185">Reference proteome</keyword>
<evidence type="ECO:0000313" key="3">
    <source>
        <dbReference type="EMBL" id="KAF8791850.1"/>
    </source>
</evidence>
<reference evidence="3" key="1">
    <citation type="journal article" date="2020" name="bioRxiv">
        <title>Chromosome-level reference genome of the European wasp spider Argiope bruennichi: a resource for studies on range expansion and evolutionary adaptation.</title>
        <authorList>
            <person name="Sheffer M.M."/>
            <person name="Hoppe A."/>
            <person name="Krehenwinkel H."/>
            <person name="Uhl G."/>
            <person name="Kuss A.W."/>
            <person name="Jensen L."/>
            <person name="Jensen C."/>
            <person name="Gillespie R.G."/>
            <person name="Hoff K.J."/>
            <person name="Prost S."/>
        </authorList>
    </citation>
    <scope>NUCLEOTIDE SEQUENCE</scope>
</reference>
<dbReference type="EMBL" id="JABXBU010000003">
    <property type="protein sequence ID" value="KAF8791850.1"/>
    <property type="molecule type" value="Genomic_DNA"/>
</dbReference>
<name>A0A8T0FQW4_ARGBR</name>
<sequence length="357" mass="40308">MSISPRELLTINDLKDAILKKFAFERTDLLLFLRDGLLPEDENITNILRENDNVRLFYAEPSNLNLNDSKVINYEEVGQSAIDVKVKSPEKRKGHSDILEDSNELEKPNKKRKCNFSNGTYIFKSNSSTENISLNAVSNDAENITNSDLYNFGSEEHCKSSKIKKKLKYSNDVPQNSLISENETFLSCDIVPVLEKNQSKNENSLFTRSSPSVITKNKNDDNTSNQEKSLPVKINNSSTKSSDSFSNKGINRFLDPNFSYKSFPPLNSCPLVGTHIAYKVLELDASYSPVVSNYKEGIVKAVNSQTDELEIELVEPEVKEGRTGKFEILYQDELPSCEVIKKVTLNWTSLIDPVRVI</sequence>
<organism evidence="3 4">
    <name type="scientific">Argiope bruennichi</name>
    <name type="common">Wasp spider</name>
    <name type="synonym">Aranea bruennichi</name>
    <dbReference type="NCBI Taxonomy" id="94029"/>
    <lineage>
        <taxon>Eukaryota</taxon>
        <taxon>Metazoa</taxon>
        <taxon>Ecdysozoa</taxon>
        <taxon>Arthropoda</taxon>
        <taxon>Chelicerata</taxon>
        <taxon>Arachnida</taxon>
        <taxon>Araneae</taxon>
        <taxon>Araneomorphae</taxon>
        <taxon>Entelegynae</taxon>
        <taxon>Araneoidea</taxon>
        <taxon>Araneidae</taxon>
        <taxon>Argiope</taxon>
    </lineage>
</organism>
<dbReference type="PANTHER" id="PTHR15197">
    <property type="entry name" value="COILIN P80"/>
    <property type="match status" value="1"/>
</dbReference>
<accession>A0A8T0FQW4</accession>
<evidence type="ECO:0000256" key="1">
    <source>
        <dbReference type="SAM" id="MobiDB-lite"/>
    </source>
</evidence>
<dbReference type="GO" id="GO:0030619">
    <property type="term" value="F:U1 snRNA binding"/>
    <property type="evidence" value="ECO:0007669"/>
    <property type="project" value="TreeGrafter"/>
</dbReference>